<keyword evidence="2" id="KW-1185">Reference proteome</keyword>
<accession>A0A1I1LRB6</accession>
<sequence length="56" mass="6344">MITNSKNIRSISDLRLWQHRGTLNSETATFVAKSSSPMIRSETAYGSHLFSKLENM</sequence>
<name>A0A1I1LRB6_9FLAO</name>
<evidence type="ECO:0000313" key="1">
    <source>
        <dbReference type="EMBL" id="SFC73478.1"/>
    </source>
</evidence>
<protein>
    <submittedName>
        <fullName evidence="1">Uncharacterized protein</fullName>
    </submittedName>
</protein>
<dbReference type="EMBL" id="FOMH01000002">
    <property type="protein sequence ID" value="SFC73478.1"/>
    <property type="molecule type" value="Genomic_DNA"/>
</dbReference>
<gene>
    <name evidence="1" type="ORF">SAMN05216297_10268</name>
</gene>
<dbReference type="AlphaFoldDB" id="A0A1I1LRB6"/>
<organism evidence="1 2">
    <name type="scientific">Flavobacterium phragmitis</name>
    <dbReference type="NCBI Taxonomy" id="739143"/>
    <lineage>
        <taxon>Bacteria</taxon>
        <taxon>Pseudomonadati</taxon>
        <taxon>Bacteroidota</taxon>
        <taxon>Flavobacteriia</taxon>
        <taxon>Flavobacteriales</taxon>
        <taxon>Flavobacteriaceae</taxon>
        <taxon>Flavobacterium</taxon>
    </lineage>
</organism>
<dbReference type="Proteomes" id="UP000199672">
    <property type="component" value="Unassembled WGS sequence"/>
</dbReference>
<reference evidence="2" key="1">
    <citation type="submission" date="2016-10" db="EMBL/GenBank/DDBJ databases">
        <authorList>
            <person name="Varghese N."/>
            <person name="Submissions S."/>
        </authorList>
    </citation>
    <scope>NUCLEOTIDE SEQUENCE [LARGE SCALE GENOMIC DNA]</scope>
    <source>
        <strain evidence="2">CGMCC 1.10370</strain>
    </source>
</reference>
<proteinExistence type="predicted"/>
<evidence type="ECO:0000313" key="2">
    <source>
        <dbReference type="Proteomes" id="UP000199672"/>
    </source>
</evidence>